<dbReference type="Proteomes" id="UP000606900">
    <property type="component" value="Unassembled WGS sequence"/>
</dbReference>
<sequence>MSYIVLDNIPLKVKSISKDPQRNMVNKSYVGADGSYVKYKGSKGLKLDLTVHVKKDQIQEVEGLERKGTPVILTSESKANYNGQYHIAEIRHNEGKKGIWSYTISLIEYVVPNIVFGDFSNWNVSSGGGAAGGDDEVTVPLSNCPTLRLGDRGDCVGELQTYLKLTGYYIYSNGHSMDVDNYFGEFTEDSVKAFQAANGLTSTGVVDPETKLKMIL</sequence>
<comment type="caution">
    <text evidence="2">The sequence shown here is derived from an EMBL/GenBank/DDBJ whole genome shotgun (WGS) entry which is preliminary data.</text>
</comment>
<dbReference type="AlphaFoldDB" id="A0A843AL38"/>
<dbReference type="SUPFAM" id="SSF47090">
    <property type="entry name" value="PGBD-like"/>
    <property type="match status" value="1"/>
</dbReference>
<reference evidence="2" key="1">
    <citation type="submission" date="2020-10" db="EMBL/GenBank/DDBJ databases">
        <title>Dehalococcoides mccartyi of a TCE/Cr reducing biochatode.</title>
        <authorList>
            <person name="Matturro B."/>
        </authorList>
    </citation>
    <scope>NUCLEOTIDE SEQUENCE</scope>
    <source>
        <strain evidence="2">Bin2</strain>
    </source>
</reference>
<evidence type="ECO:0000313" key="3">
    <source>
        <dbReference type="Proteomes" id="UP000606900"/>
    </source>
</evidence>
<proteinExistence type="predicted"/>
<organism evidence="2 3">
    <name type="scientific">Methanobacterium formicicum</name>
    <dbReference type="NCBI Taxonomy" id="2162"/>
    <lineage>
        <taxon>Archaea</taxon>
        <taxon>Methanobacteriati</taxon>
        <taxon>Methanobacteriota</taxon>
        <taxon>Methanomada group</taxon>
        <taxon>Methanobacteria</taxon>
        <taxon>Methanobacteriales</taxon>
        <taxon>Methanobacteriaceae</taxon>
        <taxon>Methanobacterium</taxon>
    </lineage>
</organism>
<dbReference type="EMBL" id="JADIIL010000014">
    <property type="protein sequence ID" value="MBF4474526.1"/>
    <property type="molecule type" value="Genomic_DNA"/>
</dbReference>
<dbReference type="InterPro" id="IPR036366">
    <property type="entry name" value="PGBDSf"/>
</dbReference>
<dbReference type="InterPro" id="IPR036365">
    <property type="entry name" value="PGBD-like_sf"/>
</dbReference>
<feature type="domain" description="Peptidoglycan binding-like" evidence="1">
    <location>
        <begin position="153"/>
        <end position="212"/>
    </location>
</feature>
<accession>A0A843AL38</accession>
<dbReference type="Pfam" id="PF01471">
    <property type="entry name" value="PG_binding_1"/>
    <property type="match status" value="1"/>
</dbReference>
<dbReference type="InterPro" id="IPR002477">
    <property type="entry name" value="Peptidoglycan-bd-like"/>
</dbReference>
<name>A0A843AL38_METFO</name>
<dbReference type="Gene3D" id="1.10.101.10">
    <property type="entry name" value="PGBD-like superfamily/PGBD"/>
    <property type="match status" value="1"/>
</dbReference>
<evidence type="ECO:0000313" key="2">
    <source>
        <dbReference type="EMBL" id="MBF4474526.1"/>
    </source>
</evidence>
<protein>
    <submittedName>
        <fullName evidence="2">Peptidoglycan-binding protein</fullName>
    </submittedName>
</protein>
<evidence type="ECO:0000259" key="1">
    <source>
        <dbReference type="Pfam" id="PF01471"/>
    </source>
</evidence>
<dbReference type="RefSeq" id="WP_276698527.1">
    <property type="nucleotide sequence ID" value="NZ_JADIIL010000014.1"/>
</dbReference>
<gene>
    <name evidence="2" type="ORF">ISP06_03515</name>
</gene>